<keyword evidence="1" id="KW-0812">Transmembrane</keyword>
<dbReference type="AlphaFoldDB" id="A0A3N1P4R9"/>
<gene>
    <name evidence="2" type="ORF">EDC38_2336</name>
</gene>
<keyword evidence="3" id="KW-1185">Reference proteome</keyword>
<dbReference type="Proteomes" id="UP000273643">
    <property type="component" value="Unassembled WGS sequence"/>
</dbReference>
<evidence type="ECO:0000313" key="2">
    <source>
        <dbReference type="EMBL" id="ROQ21710.1"/>
    </source>
</evidence>
<keyword evidence="1" id="KW-1133">Transmembrane helix</keyword>
<proteinExistence type="predicted"/>
<evidence type="ECO:0000313" key="3">
    <source>
        <dbReference type="Proteomes" id="UP000273643"/>
    </source>
</evidence>
<protein>
    <submittedName>
        <fullName evidence="2">Uncharacterized protein</fullName>
    </submittedName>
</protein>
<sequence>MKIQSGFMIQFSILGIVVFTTSFYAYTLVGFFTDFIYLLSFG</sequence>
<name>A0A3N1P4R9_9GAMM</name>
<dbReference type="EMBL" id="RJUK01000001">
    <property type="protein sequence ID" value="ROQ21710.1"/>
    <property type="molecule type" value="Genomic_DNA"/>
</dbReference>
<organism evidence="2 3">
    <name type="scientific">Marinimicrobium koreense</name>
    <dbReference type="NCBI Taxonomy" id="306545"/>
    <lineage>
        <taxon>Bacteria</taxon>
        <taxon>Pseudomonadati</taxon>
        <taxon>Pseudomonadota</taxon>
        <taxon>Gammaproteobacteria</taxon>
        <taxon>Cellvibrionales</taxon>
        <taxon>Cellvibrionaceae</taxon>
        <taxon>Marinimicrobium</taxon>
    </lineage>
</organism>
<feature type="transmembrane region" description="Helical" evidence="1">
    <location>
        <begin position="12"/>
        <end position="39"/>
    </location>
</feature>
<evidence type="ECO:0000256" key="1">
    <source>
        <dbReference type="SAM" id="Phobius"/>
    </source>
</evidence>
<comment type="caution">
    <text evidence="2">The sequence shown here is derived from an EMBL/GenBank/DDBJ whole genome shotgun (WGS) entry which is preliminary data.</text>
</comment>
<accession>A0A3N1P4R9</accession>
<keyword evidence="1" id="KW-0472">Membrane</keyword>
<reference evidence="2 3" key="1">
    <citation type="submission" date="2018-11" db="EMBL/GenBank/DDBJ databases">
        <title>Genomic Encyclopedia of Type Strains, Phase IV (KMG-IV): sequencing the most valuable type-strain genomes for metagenomic binning, comparative biology and taxonomic classification.</title>
        <authorList>
            <person name="Goeker M."/>
        </authorList>
    </citation>
    <scope>NUCLEOTIDE SEQUENCE [LARGE SCALE GENOMIC DNA]</scope>
    <source>
        <strain evidence="2 3">DSM 16974</strain>
    </source>
</reference>